<dbReference type="Gene3D" id="3.20.20.140">
    <property type="entry name" value="Metal-dependent hydrolases"/>
    <property type="match status" value="1"/>
</dbReference>
<dbReference type="OrthoDB" id="9787654at2"/>
<dbReference type="KEGG" id="mars:A8C75_17555"/>
<dbReference type="PANTHER" id="PTHR35563:SF2">
    <property type="entry name" value="BARREL METAL-DEPENDENT HYDROLASE, PUTATIVE (AFU_ORTHOLOGUE AFUA_1G16240)-RELATED"/>
    <property type="match status" value="1"/>
</dbReference>
<dbReference type="SUPFAM" id="SSF51556">
    <property type="entry name" value="Metallo-dependent hydrolases"/>
    <property type="match status" value="1"/>
</dbReference>
<dbReference type="PANTHER" id="PTHR35563">
    <property type="entry name" value="BARREL METAL-DEPENDENT HYDROLASE, PUTATIVE (AFU_ORTHOLOGUE AFUA_1G16240)-RELATED"/>
    <property type="match status" value="1"/>
</dbReference>
<accession>A0A1A9F2I7</accession>
<name>A0A1A9F2I7_9GAMM</name>
<dbReference type="InterPro" id="IPR032466">
    <property type="entry name" value="Metal_Hydrolase"/>
</dbReference>
<dbReference type="RefSeq" id="WP_067385406.1">
    <property type="nucleotide sequence ID" value="NZ_CP015839.1"/>
</dbReference>
<reference evidence="2 3" key="2">
    <citation type="journal article" date="2018" name="Int. J. Syst. Evol. Microbiol.">
        <title>Marinobacterium aestuarii sp. nov., a benzene-degrading marine bacterium isolated from estuary sediment.</title>
        <authorList>
            <person name="Bae S.S."/>
            <person name="Jung J."/>
            <person name="Chung D."/>
            <person name="Baek K."/>
        </authorList>
    </citation>
    <scope>NUCLEOTIDE SEQUENCE [LARGE SCALE GENOMIC DNA]</scope>
    <source>
        <strain evidence="2 3">ST58-10</strain>
    </source>
</reference>
<evidence type="ECO:0000313" key="3">
    <source>
        <dbReference type="Proteomes" id="UP000078070"/>
    </source>
</evidence>
<reference evidence="3" key="1">
    <citation type="submission" date="2016-05" db="EMBL/GenBank/DDBJ databases">
        <authorList>
            <person name="Baek K."/>
            <person name="Yang S.-J."/>
        </authorList>
    </citation>
    <scope>NUCLEOTIDE SEQUENCE [LARGE SCALE GENOMIC DNA]</scope>
    <source>
        <strain evidence="3">ST58-10</strain>
    </source>
</reference>
<dbReference type="EMBL" id="CP015839">
    <property type="protein sequence ID" value="ANG64098.1"/>
    <property type="molecule type" value="Genomic_DNA"/>
</dbReference>
<sequence>MSIFDQPKIDCHNHILDPAGFAYGTDTPYSPSGHEIGTAAQFAAVREVYGVRHALIVGPNSGYNEDNRCLLDAIARSNGGCRGIAVVPNQVSRAELERLKAAGIAGVAFNATYHSVAHYLDTTALLQMLAELDLFVQVQVEGDQLLELAPLLLASRVRILIDHCGRPVPELGLNQPGFQALLSLTDTGRCFVKLSGQAKFSRQSYPWDDTRPFVQALLQAFTPDACIWGSDWPFLRAPERMDYGLLLKLLEELIPDTDDRHRVLWQTPRQLLGF</sequence>
<evidence type="ECO:0000259" key="1">
    <source>
        <dbReference type="Pfam" id="PF04909"/>
    </source>
</evidence>
<gene>
    <name evidence="2" type="ORF">A8C75_17555</name>
</gene>
<dbReference type="InterPro" id="IPR006680">
    <property type="entry name" value="Amidohydro-rel"/>
</dbReference>
<evidence type="ECO:0000313" key="2">
    <source>
        <dbReference type="EMBL" id="ANG64098.1"/>
    </source>
</evidence>
<dbReference type="STRING" id="1821621.A8C75_17555"/>
<keyword evidence="2" id="KW-0378">Hydrolase</keyword>
<organism evidence="2 3">
    <name type="scientific">Marinobacterium aestuarii</name>
    <dbReference type="NCBI Taxonomy" id="1821621"/>
    <lineage>
        <taxon>Bacteria</taxon>
        <taxon>Pseudomonadati</taxon>
        <taxon>Pseudomonadota</taxon>
        <taxon>Gammaproteobacteria</taxon>
        <taxon>Oceanospirillales</taxon>
        <taxon>Oceanospirillaceae</taxon>
        <taxon>Marinobacterium</taxon>
    </lineage>
</organism>
<dbReference type="Proteomes" id="UP000078070">
    <property type="component" value="Chromosome"/>
</dbReference>
<keyword evidence="3" id="KW-1185">Reference proteome</keyword>
<proteinExistence type="predicted"/>
<protein>
    <submittedName>
        <fullName evidence="2">2-pyrone-4,6-dicarboxylate hydrolase</fullName>
    </submittedName>
</protein>
<feature type="domain" description="Amidohydrolase-related" evidence="1">
    <location>
        <begin position="9"/>
        <end position="274"/>
    </location>
</feature>
<dbReference type="Pfam" id="PF04909">
    <property type="entry name" value="Amidohydro_2"/>
    <property type="match status" value="1"/>
</dbReference>
<dbReference type="AlphaFoldDB" id="A0A1A9F2I7"/>
<dbReference type="GO" id="GO:0016787">
    <property type="term" value="F:hydrolase activity"/>
    <property type="evidence" value="ECO:0007669"/>
    <property type="project" value="UniProtKB-KW"/>
</dbReference>
<dbReference type="InterPro" id="IPR052358">
    <property type="entry name" value="Aro_Compnd_Degr_Hydrolases"/>
</dbReference>